<sequence>MDIRFPYSPAEVAKVRCVIFGILSPDEIAYSISSSMAISMRSPTPYQRFIFFAGVFPPSDTLSPLHLLHRRVVQVSDKLTTSCSHRVSPIIFGQSPDSRRQKLSALPLVP</sequence>
<proteinExistence type="predicted"/>
<protein>
    <submittedName>
        <fullName evidence="1">DNA-directed RNA polymerase II subunit RPB1</fullName>
    </submittedName>
</protein>
<dbReference type="AlphaFoldDB" id="A0AAP0G9U5"/>
<evidence type="ECO:0000313" key="2">
    <source>
        <dbReference type="Proteomes" id="UP001418222"/>
    </source>
</evidence>
<gene>
    <name evidence="1" type="primary">RPB205</name>
    <name evidence="1" type="ORF">KSP39_PZI006453</name>
</gene>
<name>A0AAP0G9U5_9ASPA</name>
<dbReference type="EMBL" id="JBBWWQ010000005">
    <property type="protein sequence ID" value="KAK8946801.1"/>
    <property type="molecule type" value="Genomic_DNA"/>
</dbReference>
<evidence type="ECO:0000313" key="1">
    <source>
        <dbReference type="EMBL" id="KAK8946801.1"/>
    </source>
</evidence>
<keyword evidence="2" id="KW-1185">Reference proteome</keyword>
<dbReference type="Proteomes" id="UP001418222">
    <property type="component" value="Unassembled WGS sequence"/>
</dbReference>
<keyword evidence="1" id="KW-0240">DNA-directed RNA polymerase</keyword>
<keyword evidence="1" id="KW-0804">Transcription</keyword>
<accession>A0AAP0G9U5</accession>
<dbReference type="GO" id="GO:0000428">
    <property type="term" value="C:DNA-directed RNA polymerase complex"/>
    <property type="evidence" value="ECO:0007669"/>
    <property type="project" value="UniProtKB-KW"/>
</dbReference>
<reference evidence="1 2" key="1">
    <citation type="journal article" date="2022" name="Nat. Plants">
        <title>Genomes of leafy and leafless Platanthera orchids illuminate the evolution of mycoheterotrophy.</title>
        <authorList>
            <person name="Li M.H."/>
            <person name="Liu K.W."/>
            <person name="Li Z."/>
            <person name="Lu H.C."/>
            <person name="Ye Q.L."/>
            <person name="Zhang D."/>
            <person name="Wang J.Y."/>
            <person name="Li Y.F."/>
            <person name="Zhong Z.M."/>
            <person name="Liu X."/>
            <person name="Yu X."/>
            <person name="Liu D.K."/>
            <person name="Tu X.D."/>
            <person name="Liu B."/>
            <person name="Hao Y."/>
            <person name="Liao X.Y."/>
            <person name="Jiang Y.T."/>
            <person name="Sun W.H."/>
            <person name="Chen J."/>
            <person name="Chen Y.Q."/>
            <person name="Ai Y."/>
            <person name="Zhai J.W."/>
            <person name="Wu S.S."/>
            <person name="Zhou Z."/>
            <person name="Hsiao Y.Y."/>
            <person name="Wu W.L."/>
            <person name="Chen Y.Y."/>
            <person name="Lin Y.F."/>
            <person name="Hsu J.L."/>
            <person name="Li C.Y."/>
            <person name="Wang Z.W."/>
            <person name="Zhao X."/>
            <person name="Zhong W.Y."/>
            <person name="Ma X.K."/>
            <person name="Ma L."/>
            <person name="Huang J."/>
            <person name="Chen G.Z."/>
            <person name="Huang M.Z."/>
            <person name="Huang L."/>
            <person name="Peng D.H."/>
            <person name="Luo Y.B."/>
            <person name="Zou S.Q."/>
            <person name="Chen S.P."/>
            <person name="Lan S."/>
            <person name="Tsai W.C."/>
            <person name="Van de Peer Y."/>
            <person name="Liu Z.J."/>
        </authorList>
    </citation>
    <scope>NUCLEOTIDE SEQUENCE [LARGE SCALE GENOMIC DNA]</scope>
    <source>
        <strain evidence="1">Lor287</strain>
    </source>
</reference>
<organism evidence="1 2">
    <name type="scientific">Platanthera zijinensis</name>
    <dbReference type="NCBI Taxonomy" id="2320716"/>
    <lineage>
        <taxon>Eukaryota</taxon>
        <taxon>Viridiplantae</taxon>
        <taxon>Streptophyta</taxon>
        <taxon>Embryophyta</taxon>
        <taxon>Tracheophyta</taxon>
        <taxon>Spermatophyta</taxon>
        <taxon>Magnoliopsida</taxon>
        <taxon>Liliopsida</taxon>
        <taxon>Asparagales</taxon>
        <taxon>Orchidaceae</taxon>
        <taxon>Orchidoideae</taxon>
        <taxon>Orchideae</taxon>
        <taxon>Orchidinae</taxon>
        <taxon>Platanthera</taxon>
    </lineage>
</organism>
<comment type="caution">
    <text evidence="1">The sequence shown here is derived from an EMBL/GenBank/DDBJ whole genome shotgun (WGS) entry which is preliminary data.</text>
</comment>